<dbReference type="RefSeq" id="WP_006014539.1">
    <property type="nucleotide sequence ID" value="NZ_BAEQ01000056.1"/>
</dbReference>
<protein>
    <recommendedName>
        <fullName evidence="4">Tryptophan-rich sensory protein</fullName>
    </recommendedName>
</protein>
<feature type="transmembrane region" description="Helical" evidence="1">
    <location>
        <begin position="209"/>
        <end position="226"/>
    </location>
</feature>
<evidence type="ECO:0000313" key="3">
    <source>
        <dbReference type="Proteomes" id="UP000006251"/>
    </source>
</evidence>
<proteinExistence type="predicted"/>
<evidence type="ECO:0008006" key="4">
    <source>
        <dbReference type="Google" id="ProtNLM"/>
    </source>
</evidence>
<keyword evidence="1" id="KW-1133">Transmembrane helix</keyword>
<dbReference type="STRING" id="1121922.GCA_000428905_02060"/>
<keyword evidence="3" id="KW-1185">Reference proteome</keyword>
<feature type="transmembrane region" description="Helical" evidence="1">
    <location>
        <begin position="232"/>
        <end position="252"/>
    </location>
</feature>
<gene>
    <name evidence="2" type="ORF">GPAL_3597</name>
</gene>
<evidence type="ECO:0000313" key="2">
    <source>
        <dbReference type="EMBL" id="GAC30439.1"/>
    </source>
</evidence>
<feature type="transmembrane region" description="Helical" evidence="1">
    <location>
        <begin position="7"/>
        <end position="27"/>
    </location>
</feature>
<organism evidence="2 3">
    <name type="scientific">Brumicola pallidula DSM 14239 = ACAM 615</name>
    <dbReference type="NCBI Taxonomy" id="1121922"/>
    <lineage>
        <taxon>Bacteria</taxon>
        <taxon>Pseudomonadati</taxon>
        <taxon>Pseudomonadota</taxon>
        <taxon>Gammaproteobacteria</taxon>
        <taxon>Alteromonadales</taxon>
        <taxon>Alteromonadaceae</taxon>
        <taxon>Brumicola</taxon>
    </lineage>
</organism>
<feature type="transmembrane region" description="Helical" evidence="1">
    <location>
        <begin position="79"/>
        <end position="99"/>
    </location>
</feature>
<keyword evidence="1" id="KW-0472">Membrane</keyword>
<feature type="transmembrane region" description="Helical" evidence="1">
    <location>
        <begin position="146"/>
        <end position="164"/>
    </location>
</feature>
<dbReference type="OrthoDB" id="5189031at2"/>
<accession>K6YCH2</accession>
<feature type="transmembrane region" description="Helical" evidence="1">
    <location>
        <begin position="111"/>
        <end position="134"/>
    </location>
</feature>
<dbReference type="Proteomes" id="UP000006251">
    <property type="component" value="Unassembled WGS sequence"/>
</dbReference>
<name>K6YCH2_9ALTE</name>
<feature type="transmembrane region" description="Helical" evidence="1">
    <location>
        <begin position="47"/>
        <end position="67"/>
    </location>
</feature>
<dbReference type="EMBL" id="BAEQ01000056">
    <property type="protein sequence ID" value="GAC30439.1"/>
    <property type="molecule type" value="Genomic_DNA"/>
</dbReference>
<comment type="caution">
    <text evidence="2">The sequence shown here is derived from an EMBL/GenBank/DDBJ whole genome shotgun (WGS) entry which is preliminary data.</text>
</comment>
<feature type="transmembrane region" description="Helical" evidence="1">
    <location>
        <begin position="184"/>
        <end position="202"/>
    </location>
</feature>
<reference evidence="3" key="1">
    <citation type="journal article" date="2014" name="Environ. Microbiol.">
        <title>Comparative genomics of the marine bacterial genus Glaciecola reveals the high degree of genomic diversity and genomic characteristic for cold adaptation.</title>
        <authorList>
            <person name="Qin Q.L."/>
            <person name="Xie B.B."/>
            <person name="Yu Y."/>
            <person name="Shu Y.L."/>
            <person name="Rong J.C."/>
            <person name="Zhang Y.J."/>
            <person name="Zhao D.L."/>
            <person name="Chen X.L."/>
            <person name="Zhang X.Y."/>
            <person name="Chen B."/>
            <person name="Zhou B.C."/>
            <person name="Zhang Y.Z."/>
        </authorList>
    </citation>
    <scope>NUCLEOTIDE SEQUENCE [LARGE SCALE GENOMIC DNA]</scope>
    <source>
        <strain evidence="3">ACAM 615</strain>
    </source>
</reference>
<sequence>MNDSLRQISNLILAPLMWICSSLGFVIEGANSPGDMSDPNTNLLTPFGAAFSIWLPIFLLCIAYGLVQARPRNRERGVFRRLGWWSAAGFAGVCLWGIVNAFAPMQPFNWALLSTAIIFIPTMLLLVKAMLIVTTEKGNLKGFEKIVTWLGLSLIAGWCSIAVFLNWTTQTVTLMTNAGLDTQLSHTIILALALMWGVFIILKSGGNRAYAFPIIWGLVFIVIRRLNSEPSYTVITLGAAIGIVVLIVACLVKPKTKQII</sequence>
<evidence type="ECO:0000256" key="1">
    <source>
        <dbReference type="SAM" id="Phobius"/>
    </source>
</evidence>
<dbReference type="AlphaFoldDB" id="K6YCH2"/>
<keyword evidence="1" id="KW-0812">Transmembrane</keyword>